<accession>A0A5N6Q129</accession>
<dbReference type="Proteomes" id="UP000326396">
    <property type="component" value="Linkage Group LG1"/>
</dbReference>
<dbReference type="FunFam" id="3.30.200.20:FF:000043">
    <property type="entry name" value="Wall-associated receptor kinase 2"/>
    <property type="match status" value="1"/>
</dbReference>
<organism evidence="16 17">
    <name type="scientific">Mikania micrantha</name>
    <name type="common">bitter vine</name>
    <dbReference type="NCBI Taxonomy" id="192012"/>
    <lineage>
        <taxon>Eukaryota</taxon>
        <taxon>Viridiplantae</taxon>
        <taxon>Streptophyta</taxon>
        <taxon>Embryophyta</taxon>
        <taxon>Tracheophyta</taxon>
        <taxon>Spermatophyta</taxon>
        <taxon>Magnoliopsida</taxon>
        <taxon>eudicotyledons</taxon>
        <taxon>Gunneridae</taxon>
        <taxon>Pentapetalae</taxon>
        <taxon>asterids</taxon>
        <taxon>campanulids</taxon>
        <taxon>Asterales</taxon>
        <taxon>Asteraceae</taxon>
        <taxon>Asteroideae</taxon>
        <taxon>Heliantheae alliance</taxon>
        <taxon>Eupatorieae</taxon>
        <taxon>Mikania</taxon>
    </lineage>
</organism>
<evidence type="ECO:0000256" key="11">
    <source>
        <dbReference type="ARBA" id="ARBA00023157"/>
    </source>
</evidence>
<evidence type="ECO:0000256" key="4">
    <source>
        <dbReference type="ARBA" id="ARBA00022692"/>
    </source>
</evidence>
<comment type="catalytic activity">
    <reaction evidence="14">
        <text>L-threonyl-[protein] + ATP = O-phospho-L-threonyl-[protein] + ADP + H(+)</text>
        <dbReference type="Rhea" id="RHEA:46608"/>
        <dbReference type="Rhea" id="RHEA-COMP:11060"/>
        <dbReference type="Rhea" id="RHEA-COMP:11605"/>
        <dbReference type="ChEBI" id="CHEBI:15378"/>
        <dbReference type="ChEBI" id="CHEBI:30013"/>
        <dbReference type="ChEBI" id="CHEBI:30616"/>
        <dbReference type="ChEBI" id="CHEBI:61977"/>
        <dbReference type="ChEBI" id="CHEBI:456216"/>
    </reaction>
</comment>
<gene>
    <name evidence="16" type="ORF">E3N88_01480</name>
</gene>
<dbReference type="InterPro" id="IPR025287">
    <property type="entry name" value="WAK_GUB"/>
</dbReference>
<name>A0A5N6Q129_9ASTR</name>
<dbReference type="AlphaFoldDB" id="A0A5N6Q129"/>
<keyword evidence="8" id="KW-0067">ATP-binding</keyword>
<dbReference type="GO" id="GO:0004674">
    <property type="term" value="F:protein serine/threonine kinase activity"/>
    <property type="evidence" value="ECO:0007669"/>
    <property type="project" value="UniProtKB-KW"/>
</dbReference>
<dbReference type="InterPro" id="IPR000719">
    <property type="entry name" value="Prot_kinase_dom"/>
</dbReference>
<dbReference type="EMBL" id="SZYD01000001">
    <property type="protein sequence ID" value="KAD7478344.1"/>
    <property type="molecule type" value="Genomic_DNA"/>
</dbReference>
<dbReference type="GO" id="GO:0007166">
    <property type="term" value="P:cell surface receptor signaling pathway"/>
    <property type="evidence" value="ECO:0007669"/>
    <property type="project" value="InterPro"/>
</dbReference>
<reference evidence="16 17" key="1">
    <citation type="submission" date="2019-05" db="EMBL/GenBank/DDBJ databases">
        <title>Mikania micrantha, genome provides insights into the molecular mechanism of rapid growth.</title>
        <authorList>
            <person name="Liu B."/>
        </authorList>
    </citation>
    <scope>NUCLEOTIDE SEQUENCE [LARGE SCALE GENOMIC DNA]</scope>
    <source>
        <strain evidence="16">NLD-2019</strain>
        <tissue evidence="16">Leaf</tissue>
    </source>
</reference>
<evidence type="ECO:0000313" key="17">
    <source>
        <dbReference type="Proteomes" id="UP000326396"/>
    </source>
</evidence>
<evidence type="ECO:0000256" key="9">
    <source>
        <dbReference type="ARBA" id="ARBA00022989"/>
    </source>
</evidence>
<keyword evidence="11" id="KW-1015">Disulfide bond</keyword>
<dbReference type="InterPro" id="IPR011009">
    <property type="entry name" value="Kinase-like_dom_sf"/>
</dbReference>
<evidence type="ECO:0000256" key="6">
    <source>
        <dbReference type="ARBA" id="ARBA00022741"/>
    </source>
</evidence>
<comment type="subcellular location">
    <subcellularLocation>
        <location evidence="1">Membrane</location>
        <topology evidence="1">Single-pass type I membrane protein</topology>
    </subcellularLocation>
</comment>
<keyword evidence="12" id="KW-0325">Glycoprotein</keyword>
<dbReference type="Gene3D" id="1.10.510.10">
    <property type="entry name" value="Transferase(Phosphotransferase) domain 1"/>
    <property type="match status" value="2"/>
</dbReference>
<evidence type="ECO:0000256" key="5">
    <source>
        <dbReference type="ARBA" id="ARBA00022729"/>
    </source>
</evidence>
<sequence length="668" mass="74598">MEEGRLMSVFDPMVVNEDSMGVVLEIANLAMRCLNYNGKYRPTMKEVAMELEGMRMSYVPYRLLTRFGYTNHNAKSTSAETLNYAKKDCSDSCGDVKIPYPFGIGANCSVNKWYVVDCNSSKPYLSAFNNMEVLNVNLEEQMVTVNVSVISRCQNNSNQIPGIDLGDSPFVFSGSHNILTVEGCGYAAVMNDGRVITGCSTTCTNDTASVISDYCFGIGCCQVTIPYNLKSYSLDLIGLKRLGEDGSCGSAYLGDRRWLPGLVMLDNTPSDPKMKTTNTSFFPITFMWFLTNDDFLEIPNCWEDETIKSSLHLGNGSIIDQRKCSCGKGRVGNPYSHYQCEESEDCRRCRDTGRICRYELIYLGRFDGSWWLNCSEPTIYTPISRSRKSPLAGVIIGVGICMGLLFLPKFSYELHKLIKKTIAKKRKEKFFKRNGGLLLKQQEATKDGLVDKTILFTSKELEIATDHFNENRIIGRGGQGTVYKGMLADGRIVAIKKAKMVDESQLEQFINEVVILSQVNHRNVVQLLGCCLETEVPLLVSEFISKGTLYAYIQDDSSELAFSLNMRMQIASEEGHVMSIFDPMVVNEDSEGVILEIANLAMRCLNANGKHRPTMKEVAMVLEGITMSHVPSRVLTSFGHASHNEDLPMFTDDESTSTIVNFEESINE</sequence>
<keyword evidence="2" id="KW-0723">Serine/threonine-protein kinase</keyword>
<keyword evidence="9" id="KW-1133">Transmembrane helix</keyword>
<keyword evidence="7" id="KW-0418">Kinase</keyword>
<evidence type="ECO:0000256" key="13">
    <source>
        <dbReference type="ARBA" id="ARBA00047558"/>
    </source>
</evidence>
<evidence type="ECO:0000256" key="2">
    <source>
        <dbReference type="ARBA" id="ARBA00022527"/>
    </source>
</evidence>
<evidence type="ECO:0000256" key="12">
    <source>
        <dbReference type="ARBA" id="ARBA00023180"/>
    </source>
</evidence>
<keyword evidence="4" id="KW-0812">Transmembrane</keyword>
<dbReference type="Pfam" id="PF13947">
    <property type="entry name" value="GUB_WAK_bind"/>
    <property type="match status" value="1"/>
</dbReference>
<evidence type="ECO:0000256" key="7">
    <source>
        <dbReference type="ARBA" id="ARBA00022777"/>
    </source>
</evidence>
<evidence type="ECO:0000313" key="16">
    <source>
        <dbReference type="EMBL" id="KAD7478344.1"/>
    </source>
</evidence>
<keyword evidence="17" id="KW-1185">Reference proteome</keyword>
<dbReference type="PROSITE" id="PS50011">
    <property type="entry name" value="PROTEIN_KINASE_DOM"/>
    <property type="match status" value="1"/>
</dbReference>
<dbReference type="GO" id="GO:0030247">
    <property type="term" value="F:polysaccharide binding"/>
    <property type="evidence" value="ECO:0007669"/>
    <property type="project" value="InterPro"/>
</dbReference>
<dbReference type="GO" id="GO:0005524">
    <property type="term" value="F:ATP binding"/>
    <property type="evidence" value="ECO:0007669"/>
    <property type="project" value="UniProtKB-KW"/>
</dbReference>
<dbReference type="InterPro" id="IPR045274">
    <property type="entry name" value="WAK-like"/>
</dbReference>
<evidence type="ECO:0000256" key="8">
    <source>
        <dbReference type="ARBA" id="ARBA00022840"/>
    </source>
</evidence>
<proteinExistence type="predicted"/>
<dbReference type="InterPro" id="IPR001245">
    <property type="entry name" value="Ser-Thr/Tyr_kinase_cat_dom"/>
</dbReference>
<dbReference type="GO" id="GO:0005886">
    <property type="term" value="C:plasma membrane"/>
    <property type="evidence" value="ECO:0007669"/>
    <property type="project" value="TreeGrafter"/>
</dbReference>
<keyword evidence="5" id="KW-0732">Signal</keyword>
<dbReference type="OrthoDB" id="4062651at2759"/>
<dbReference type="PANTHER" id="PTHR27005:SF405">
    <property type="entry name" value="PROTEIN KINASE DOMAIN-CONTAINING PROTEIN"/>
    <property type="match status" value="1"/>
</dbReference>
<evidence type="ECO:0000256" key="14">
    <source>
        <dbReference type="ARBA" id="ARBA00047951"/>
    </source>
</evidence>
<keyword evidence="6" id="KW-0547">Nucleotide-binding</keyword>
<dbReference type="Pfam" id="PF07714">
    <property type="entry name" value="PK_Tyr_Ser-Thr"/>
    <property type="match status" value="1"/>
</dbReference>
<evidence type="ECO:0000256" key="1">
    <source>
        <dbReference type="ARBA" id="ARBA00004479"/>
    </source>
</evidence>
<feature type="domain" description="Protein kinase" evidence="15">
    <location>
        <begin position="468"/>
        <end position="668"/>
    </location>
</feature>
<evidence type="ECO:0000259" key="15">
    <source>
        <dbReference type="PROSITE" id="PS50011"/>
    </source>
</evidence>
<evidence type="ECO:0000256" key="10">
    <source>
        <dbReference type="ARBA" id="ARBA00023136"/>
    </source>
</evidence>
<dbReference type="PANTHER" id="PTHR27005">
    <property type="entry name" value="WALL-ASSOCIATED RECEPTOR KINASE-LIKE 21"/>
    <property type="match status" value="1"/>
</dbReference>
<dbReference type="Gene3D" id="3.30.200.20">
    <property type="entry name" value="Phosphorylase Kinase, domain 1"/>
    <property type="match status" value="1"/>
</dbReference>
<keyword evidence="10" id="KW-0472">Membrane</keyword>
<comment type="catalytic activity">
    <reaction evidence="13">
        <text>L-seryl-[protein] + ATP = O-phospho-L-seryl-[protein] + ADP + H(+)</text>
        <dbReference type="Rhea" id="RHEA:17989"/>
        <dbReference type="Rhea" id="RHEA-COMP:9863"/>
        <dbReference type="Rhea" id="RHEA-COMP:11604"/>
        <dbReference type="ChEBI" id="CHEBI:15378"/>
        <dbReference type="ChEBI" id="CHEBI:29999"/>
        <dbReference type="ChEBI" id="CHEBI:30616"/>
        <dbReference type="ChEBI" id="CHEBI:83421"/>
        <dbReference type="ChEBI" id="CHEBI:456216"/>
    </reaction>
</comment>
<dbReference type="SUPFAM" id="SSF56112">
    <property type="entry name" value="Protein kinase-like (PK-like)"/>
    <property type="match status" value="1"/>
</dbReference>
<evidence type="ECO:0000256" key="3">
    <source>
        <dbReference type="ARBA" id="ARBA00022679"/>
    </source>
</evidence>
<protein>
    <recommendedName>
        <fullName evidence="15">Protein kinase domain-containing protein</fullName>
    </recommendedName>
</protein>
<comment type="caution">
    <text evidence="16">The sequence shown here is derived from an EMBL/GenBank/DDBJ whole genome shotgun (WGS) entry which is preliminary data.</text>
</comment>
<keyword evidence="3" id="KW-0808">Transferase</keyword>